<accession>A0A7G5XBM9</accession>
<dbReference type="AlphaFoldDB" id="A0A7G5XBM9"/>
<dbReference type="InterPro" id="IPR002347">
    <property type="entry name" value="SDR_fam"/>
</dbReference>
<name>A0A7G5XBM9_9BACT</name>
<dbReference type="GO" id="GO:0016020">
    <property type="term" value="C:membrane"/>
    <property type="evidence" value="ECO:0007669"/>
    <property type="project" value="TreeGrafter"/>
</dbReference>
<gene>
    <name evidence="3" type="ORF">H4075_12340</name>
</gene>
<reference evidence="4" key="1">
    <citation type="submission" date="2020-08" db="EMBL/GenBank/DDBJ databases">
        <title>Lacibacter sp. S13-6-6 genome sequencing.</title>
        <authorList>
            <person name="Jin L."/>
        </authorList>
    </citation>
    <scope>NUCLEOTIDE SEQUENCE [LARGE SCALE GENOMIC DNA]</scope>
    <source>
        <strain evidence="4">S13-6-6</strain>
    </source>
</reference>
<dbReference type="EMBL" id="CP060007">
    <property type="protein sequence ID" value="QNA42882.1"/>
    <property type="molecule type" value="Genomic_DNA"/>
</dbReference>
<dbReference type="RefSeq" id="WP_182801148.1">
    <property type="nucleotide sequence ID" value="NZ_CP060007.1"/>
</dbReference>
<dbReference type="InterPro" id="IPR036291">
    <property type="entry name" value="NAD(P)-bd_dom_sf"/>
</dbReference>
<evidence type="ECO:0000313" key="3">
    <source>
        <dbReference type="EMBL" id="QNA42882.1"/>
    </source>
</evidence>
<dbReference type="Proteomes" id="UP000515344">
    <property type="component" value="Chromosome"/>
</dbReference>
<sequence length="238" mass="26906">MKKVIIIGATSGIGKALAIRYLKAGHRVGITGRRAHLLDEIKQYYPQQTFTAAFDVTGNENIVHLEQLIEQLQGMDLFIYNSGYGEASKELNWAMDKKTTLINVNGFAETTNYAFNYFVKQGHGQIAAISSISAYRGNSWAPAYGASKAYISNYMEALSIKAYRMKLPIHITDIQPGFVLTDMAKGNKLFWMAPLEKATTQMIEAIEKKKRRVQITKRWAIVAWLLKWLPFSLYKKLG</sequence>
<dbReference type="GO" id="GO:0016491">
    <property type="term" value="F:oxidoreductase activity"/>
    <property type="evidence" value="ECO:0007669"/>
    <property type="project" value="UniProtKB-KW"/>
</dbReference>
<dbReference type="Gene3D" id="3.40.50.720">
    <property type="entry name" value="NAD(P)-binding Rossmann-like Domain"/>
    <property type="match status" value="1"/>
</dbReference>
<dbReference type="KEGG" id="lacs:H4075_12340"/>
<dbReference type="PANTHER" id="PTHR44196">
    <property type="entry name" value="DEHYDROGENASE/REDUCTASE SDR FAMILY MEMBER 7B"/>
    <property type="match status" value="1"/>
</dbReference>
<dbReference type="InterPro" id="IPR020904">
    <property type="entry name" value="Sc_DH/Rdtase_CS"/>
</dbReference>
<dbReference type="PROSITE" id="PS00061">
    <property type="entry name" value="ADH_SHORT"/>
    <property type="match status" value="1"/>
</dbReference>
<evidence type="ECO:0000256" key="1">
    <source>
        <dbReference type="ARBA" id="ARBA00006484"/>
    </source>
</evidence>
<proteinExistence type="inferred from homology"/>
<protein>
    <submittedName>
        <fullName evidence="3">SDR family NAD(P)-dependent oxidoreductase</fullName>
    </submittedName>
</protein>
<evidence type="ECO:0000313" key="4">
    <source>
        <dbReference type="Proteomes" id="UP000515344"/>
    </source>
</evidence>
<keyword evidence="2" id="KW-0560">Oxidoreductase</keyword>
<evidence type="ECO:0000256" key="2">
    <source>
        <dbReference type="ARBA" id="ARBA00023002"/>
    </source>
</evidence>
<comment type="similarity">
    <text evidence="1">Belongs to the short-chain dehydrogenases/reductases (SDR) family.</text>
</comment>
<dbReference type="SUPFAM" id="SSF51735">
    <property type="entry name" value="NAD(P)-binding Rossmann-fold domains"/>
    <property type="match status" value="1"/>
</dbReference>
<dbReference type="PANTHER" id="PTHR44196:SF3">
    <property type="entry name" value="SHORT CHAIN DEHYDROGENASE FAMILY PROTEIN"/>
    <property type="match status" value="1"/>
</dbReference>
<keyword evidence="4" id="KW-1185">Reference proteome</keyword>
<dbReference type="PRINTS" id="PR00081">
    <property type="entry name" value="GDHRDH"/>
</dbReference>
<organism evidence="3 4">
    <name type="scientific">Lacibacter sediminis</name>
    <dbReference type="NCBI Taxonomy" id="2760713"/>
    <lineage>
        <taxon>Bacteria</taxon>
        <taxon>Pseudomonadati</taxon>
        <taxon>Bacteroidota</taxon>
        <taxon>Chitinophagia</taxon>
        <taxon>Chitinophagales</taxon>
        <taxon>Chitinophagaceae</taxon>
        <taxon>Lacibacter</taxon>
    </lineage>
</organism>
<dbReference type="Pfam" id="PF00106">
    <property type="entry name" value="adh_short"/>
    <property type="match status" value="1"/>
</dbReference>